<proteinExistence type="predicted"/>
<dbReference type="PRINTS" id="PR00412">
    <property type="entry name" value="EPOXHYDRLASE"/>
</dbReference>
<dbReference type="PANTHER" id="PTHR43433">
    <property type="entry name" value="HYDROLASE, ALPHA/BETA FOLD FAMILY PROTEIN"/>
    <property type="match status" value="1"/>
</dbReference>
<reference evidence="2" key="1">
    <citation type="submission" date="2018-06" db="EMBL/GenBank/DDBJ databases">
        <authorList>
            <person name="Zhirakovskaya E."/>
        </authorList>
    </citation>
    <scope>NUCLEOTIDE SEQUENCE</scope>
</reference>
<dbReference type="Pfam" id="PF00561">
    <property type="entry name" value="Abhydrolase_1"/>
    <property type="match status" value="1"/>
</dbReference>
<dbReference type="PANTHER" id="PTHR43433:SF10">
    <property type="entry name" value="AB HYDROLASE-1 DOMAIN-CONTAINING PROTEIN"/>
    <property type="match status" value="1"/>
</dbReference>
<dbReference type="InterPro" id="IPR050471">
    <property type="entry name" value="AB_hydrolase"/>
</dbReference>
<dbReference type="Gene3D" id="1.10.10.10">
    <property type="entry name" value="Winged helix-like DNA-binding domain superfamily/Winged helix DNA-binding domain"/>
    <property type="match status" value="1"/>
</dbReference>
<evidence type="ECO:0000313" key="2">
    <source>
        <dbReference type="EMBL" id="VAW99138.1"/>
    </source>
</evidence>
<evidence type="ECO:0000259" key="1">
    <source>
        <dbReference type="SMART" id="SM00421"/>
    </source>
</evidence>
<sequence>MSSDDESNNEQNTLEIIDSELIGIVYEVAFDPHFWPDLLESIAGLFEASQNNNTEQETLNKLEKHEVQRLATLLPHMYKALKLKRNYNETDHTRGQAQAILDIFPIGVMLVNANGKLISANQQASDTLKNSRVLFVKDEILYAIKSEQDKQLKKFISTAANTSINDNADHLSFIKVESKEGDIDNDNSAISLLISPDPYPSIEYDKQADNYAAIFIASTSVKQNISKTTLQTVFNLTPAEAKLAALLASGNSLSQVADLSNISKNTAKVQLKSIFLKMNISRQADLIKKVLTSPAVFNPKDNANNNIDLKSRTRIKSKINNEAGLTLKDGRHLHYAEFGEPKGKPVIHLHGILGCRYERLPDDELTTQLGVRLIIPDRPGYGLSNYAPDHGYLEFADDLLELINYLKIDTVSLMGHSVGAIYASAFAYKYPKRVQRIAMISSTPPFSTFADFTGIPASLKLLIAFSKYLPSAAQMITEIAIKNACNNPKKFIANIPISEYDRRLFAQPLLTEHIETCLLAGSKDNHFGFVHDILLSAKPWPFPVSDIQTTIDFWHGTNDLHSPYSRIKAIIDRIPNKKIKKIEAAGHFLIYEYWQDIIKSLIN</sequence>
<dbReference type="InterPro" id="IPR016032">
    <property type="entry name" value="Sig_transdc_resp-reg_C-effctor"/>
</dbReference>
<organism evidence="2">
    <name type="scientific">hydrothermal vent metagenome</name>
    <dbReference type="NCBI Taxonomy" id="652676"/>
    <lineage>
        <taxon>unclassified sequences</taxon>
        <taxon>metagenomes</taxon>
        <taxon>ecological metagenomes</taxon>
    </lineage>
</organism>
<dbReference type="Pfam" id="PF00196">
    <property type="entry name" value="GerE"/>
    <property type="match status" value="1"/>
</dbReference>
<dbReference type="InterPro" id="IPR036388">
    <property type="entry name" value="WH-like_DNA-bd_sf"/>
</dbReference>
<dbReference type="SMART" id="SM00421">
    <property type="entry name" value="HTH_LUXR"/>
    <property type="match status" value="1"/>
</dbReference>
<dbReference type="InterPro" id="IPR000792">
    <property type="entry name" value="Tscrpt_reg_LuxR_C"/>
</dbReference>
<dbReference type="SUPFAM" id="SSF46894">
    <property type="entry name" value="C-terminal effector domain of the bipartite response regulators"/>
    <property type="match status" value="1"/>
</dbReference>
<protein>
    <recommendedName>
        <fullName evidence="1">HTH luxR-type domain-containing protein</fullName>
    </recommendedName>
</protein>
<accession>A0A3B1A054</accession>
<feature type="domain" description="HTH luxR-type" evidence="1">
    <location>
        <begin position="233"/>
        <end position="290"/>
    </location>
</feature>
<dbReference type="GO" id="GO:0006355">
    <property type="term" value="P:regulation of DNA-templated transcription"/>
    <property type="evidence" value="ECO:0007669"/>
    <property type="project" value="InterPro"/>
</dbReference>
<gene>
    <name evidence="2" type="ORF">MNBD_GAMMA22-1441</name>
</gene>
<name>A0A3B1A054_9ZZZZ</name>
<dbReference type="InterPro" id="IPR000639">
    <property type="entry name" value="Epox_hydrolase-like"/>
</dbReference>
<dbReference type="PRINTS" id="PR00111">
    <property type="entry name" value="ABHYDROLASE"/>
</dbReference>
<dbReference type="Gene3D" id="3.40.50.1820">
    <property type="entry name" value="alpha/beta hydrolase"/>
    <property type="match status" value="1"/>
</dbReference>
<dbReference type="EMBL" id="UOFS01000039">
    <property type="protein sequence ID" value="VAW99138.1"/>
    <property type="molecule type" value="Genomic_DNA"/>
</dbReference>
<dbReference type="GO" id="GO:0003677">
    <property type="term" value="F:DNA binding"/>
    <property type="evidence" value="ECO:0007669"/>
    <property type="project" value="InterPro"/>
</dbReference>
<dbReference type="AlphaFoldDB" id="A0A3B1A054"/>
<dbReference type="InterPro" id="IPR029058">
    <property type="entry name" value="AB_hydrolase_fold"/>
</dbReference>
<dbReference type="SUPFAM" id="SSF53474">
    <property type="entry name" value="alpha/beta-Hydrolases"/>
    <property type="match status" value="1"/>
</dbReference>
<dbReference type="GO" id="GO:0003824">
    <property type="term" value="F:catalytic activity"/>
    <property type="evidence" value="ECO:0007669"/>
    <property type="project" value="InterPro"/>
</dbReference>
<dbReference type="InterPro" id="IPR000073">
    <property type="entry name" value="AB_hydrolase_1"/>
</dbReference>